<evidence type="ECO:0000313" key="5">
    <source>
        <dbReference type="EMBL" id="GAC44157.1"/>
    </source>
</evidence>
<proteinExistence type="predicted"/>
<dbReference type="AlphaFoldDB" id="M9LD22"/>
<gene>
    <name evidence="5" type="ORF">PPOP_3560</name>
</gene>
<dbReference type="GO" id="GO:0003677">
    <property type="term" value="F:DNA binding"/>
    <property type="evidence" value="ECO:0007669"/>
    <property type="project" value="UniProtKB-KW"/>
</dbReference>
<dbReference type="Gene3D" id="1.10.260.40">
    <property type="entry name" value="lambda repressor-like DNA-binding domains"/>
    <property type="match status" value="1"/>
</dbReference>
<dbReference type="Gene3D" id="2.60.120.10">
    <property type="entry name" value="Jelly Rolls"/>
    <property type="match status" value="1"/>
</dbReference>
<dbReference type="CDD" id="cd02209">
    <property type="entry name" value="cupin_XRE_C"/>
    <property type="match status" value="1"/>
</dbReference>
<dbReference type="SUPFAM" id="SSF47413">
    <property type="entry name" value="lambda repressor-like DNA-binding domains"/>
    <property type="match status" value="1"/>
</dbReference>
<dbReference type="GO" id="GO:0003700">
    <property type="term" value="F:DNA-binding transcription factor activity"/>
    <property type="evidence" value="ECO:0007669"/>
    <property type="project" value="TreeGrafter"/>
</dbReference>
<dbReference type="GO" id="GO:0005829">
    <property type="term" value="C:cytosol"/>
    <property type="evidence" value="ECO:0007669"/>
    <property type="project" value="TreeGrafter"/>
</dbReference>
<dbReference type="SUPFAM" id="SSF51182">
    <property type="entry name" value="RmlC-like cupins"/>
    <property type="match status" value="1"/>
</dbReference>
<dbReference type="InterPro" id="IPR014710">
    <property type="entry name" value="RmlC-like_jellyroll"/>
</dbReference>
<evidence type="ECO:0000259" key="4">
    <source>
        <dbReference type="PROSITE" id="PS50943"/>
    </source>
</evidence>
<protein>
    <submittedName>
        <fullName evidence="5">Predicted transcriptional regulator</fullName>
    </submittedName>
</protein>
<sequence length="202" mass="22576">MIIYAPWEDVMEKELISDRIGKRLRNYRQQMNLTLDDLAELTGVSKPMLGQIERGSSNPTVATLWKIASGLQVPLTAFIFENPSLKVLRVEEQHQFREDNKRFEAYNTYAAPGVSLETFRARLHPGCSYQSESHGLGVIESITVFEGTLTIEIGPETSTLSKGDALSFSAETGHRYKNNTDEICEIAVSILYTNVSSPKTSL</sequence>
<keyword evidence="1" id="KW-0805">Transcription regulation</keyword>
<dbReference type="SMART" id="SM00530">
    <property type="entry name" value="HTH_XRE"/>
    <property type="match status" value="1"/>
</dbReference>
<organism evidence="5 6">
    <name type="scientific">Paenibacillus popilliae ATCC 14706</name>
    <dbReference type="NCBI Taxonomy" id="1212764"/>
    <lineage>
        <taxon>Bacteria</taxon>
        <taxon>Bacillati</taxon>
        <taxon>Bacillota</taxon>
        <taxon>Bacilli</taxon>
        <taxon>Bacillales</taxon>
        <taxon>Paenibacillaceae</taxon>
        <taxon>Paenibacillus</taxon>
    </lineage>
</organism>
<dbReference type="Pfam" id="PF07883">
    <property type="entry name" value="Cupin_2"/>
    <property type="match status" value="1"/>
</dbReference>
<dbReference type="InterPro" id="IPR050807">
    <property type="entry name" value="TransReg_Diox_bact_type"/>
</dbReference>
<dbReference type="Proteomes" id="UP000029453">
    <property type="component" value="Unassembled WGS sequence"/>
</dbReference>
<keyword evidence="6" id="KW-1185">Reference proteome</keyword>
<dbReference type="EMBL" id="BALG01000354">
    <property type="protein sequence ID" value="GAC44157.1"/>
    <property type="molecule type" value="Genomic_DNA"/>
</dbReference>
<dbReference type="InterPro" id="IPR001387">
    <property type="entry name" value="Cro/C1-type_HTH"/>
</dbReference>
<evidence type="ECO:0000313" key="6">
    <source>
        <dbReference type="Proteomes" id="UP000029453"/>
    </source>
</evidence>
<accession>M9LD22</accession>
<feature type="domain" description="HTH cro/C1-type" evidence="4">
    <location>
        <begin position="24"/>
        <end position="78"/>
    </location>
</feature>
<dbReference type="InterPro" id="IPR011051">
    <property type="entry name" value="RmlC_Cupin_sf"/>
</dbReference>
<comment type="caution">
    <text evidence="5">The sequence shown here is derived from an EMBL/GenBank/DDBJ whole genome shotgun (WGS) entry which is preliminary data.</text>
</comment>
<dbReference type="CDD" id="cd00093">
    <property type="entry name" value="HTH_XRE"/>
    <property type="match status" value="1"/>
</dbReference>
<dbReference type="PANTHER" id="PTHR46797">
    <property type="entry name" value="HTH-TYPE TRANSCRIPTIONAL REGULATOR"/>
    <property type="match status" value="1"/>
</dbReference>
<dbReference type="PROSITE" id="PS50943">
    <property type="entry name" value="HTH_CROC1"/>
    <property type="match status" value="1"/>
</dbReference>
<evidence type="ECO:0000256" key="1">
    <source>
        <dbReference type="ARBA" id="ARBA00023015"/>
    </source>
</evidence>
<name>M9LD22_PAEPP</name>
<dbReference type="Pfam" id="PF01381">
    <property type="entry name" value="HTH_3"/>
    <property type="match status" value="1"/>
</dbReference>
<dbReference type="InterPro" id="IPR013096">
    <property type="entry name" value="Cupin_2"/>
</dbReference>
<dbReference type="InterPro" id="IPR010982">
    <property type="entry name" value="Lambda_DNA-bd_dom_sf"/>
</dbReference>
<keyword evidence="3" id="KW-0804">Transcription</keyword>
<keyword evidence="2" id="KW-0238">DNA-binding</keyword>
<evidence type="ECO:0000256" key="2">
    <source>
        <dbReference type="ARBA" id="ARBA00023125"/>
    </source>
</evidence>
<dbReference type="PANTHER" id="PTHR46797:SF23">
    <property type="entry name" value="HTH-TYPE TRANSCRIPTIONAL REGULATOR SUTR"/>
    <property type="match status" value="1"/>
</dbReference>
<evidence type="ECO:0000256" key="3">
    <source>
        <dbReference type="ARBA" id="ARBA00023163"/>
    </source>
</evidence>
<reference evidence="5 6" key="1">
    <citation type="submission" date="2012-10" db="EMBL/GenBank/DDBJ databases">
        <title>Draft Genome Sequence of Paenibacillus popilliae ATCC 14706T.</title>
        <authorList>
            <person name="Iiyama K."/>
            <person name="Mori K."/>
            <person name="Mon H."/>
            <person name="Chieda Y."/>
            <person name="Lee J.M."/>
            <person name="Kusakabe T."/>
            <person name="Tashiro K."/>
            <person name="Asano S."/>
            <person name="Yasunaga-Aoki C."/>
            <person name="Shimizu S."/>
        </authorList>
    </citation>
    <scope>NUCLEOTIDE SEQUENCE [LARGE SCALE GENOMIC DNA]</scope>
    <source>
        <strain evidence="5 6">ATCC 14706</strain>
    </source>
</reference>